<evidence type="ECO:0000313" key="3">
    <source>
        <dbReference type="Proteomes" id="UP000190037"/>
    </source>
</evidence>
<accession>A0A1T3P179</accession>
<keyword evidence="1" id="KW-1133">Transmembrane helix</keyword>
<proteinExistence type="predicted"/>
<evidence type="ECO:0000313" key="2">
    <source>
        <dbReference type="EMBL" id="OPC82702.1"/>
    </source>
</evidence>
<dbReference type="AlphaFoldDB" id="A0A1T3P179"/>
<sequence>MSTAFEPPPVAPRTGRVVTVVRLVLGAAGLAGIGWGVVGVRDDPFLRDRVGLAKWLVGGLVLHDAAFAVVVFVVGAVVMRVRPGPPAWVRRTVLGGLAVGVAGTLIALPALLRPLPTQNPSVLPLDYADGLAIVWGVVVAGTALVVGWRYARGRGRG</sequence>
<dbReference type="Proteomes" id="UP000190037">
    <property type="component" value="Unassembled WGS sequence"/>
</dbReference>
<feature type="transmembrane region" description="Helical" evidence="1">
    <location>
        <begin position="132"/>
        <end position="151"/>
    </location>
</feature>
<gene>
    <name evidence="2" type="ORF">B4N89_18695</name>
</gene>
<feature type="transmembrane region" description="Helical" evidence="1">
    <location>
        <begin position="93"/>
        <end position="112"/>
    </location>
</feature>
<protein>
    <submittedName>
        <fullName evidence="2">Uncharacterized protein</fullName>
    </submittedName>
</protein>
<reference evidence="2 3" key="1">
    <citation type="submission" date="2017-03" db="EMBL/GenBank/DDBJ databases">
        <title>Draft genome sequence of Streptomyces scabrisporus NF3, endophyte isolated from Amphipterygium adstringens.</title>
        <authorList>
            <person name="Vazquez M."/>
            <person name="Ceapa C.D."/>
            <person name="Rodriguez Luna D."/>
            <person name="Sanchez Esquivel S."/>
        </authorList>
    </citation>
    <scope>NUCLEOTIDE SEQUENCE [LARGE SCALE GENOMIC DNA]</scope>
    <source>
        <strain evidence="2 3">NF3</strain>
    </source>
</reference>
<organism evidence="2 3">
    <name type="scientific">Embleya scabrispora</name>
    <dbReference type="NCBI Taxonomy" id="159449"/>
    <lineage>
        <taxon>Bacteria</taxon>
        <taxon>Bacillati</taxon>
        <taxon>Actinomycetota</taxon>
        <taxon>Actinomycetes</taxon>
        <taxon>Kitasatosporales</taxon>
        <taxon>Streptomycetaceae</taxon>
        <taxon>Embleya</taxon>
    </lineage>
</organism>
<name>A0A1T3P179_9ACTN</name>
<keyword evidence="1" id="KW-0472">Membrane</keyword>
<dbReference type="RefSeq" id="WP_078976968.1">
    <property type="nucleotide sequence ID" value="NZ_MWQN01000001.1"/>
</dbReference>
<evidence type="ECO:0000256" key="1">
    <source>
        <dbReference type="SAM" id="Phobius"/>
    </source>
</evidence>
<keyword evidence="3" id="KW-1185">Reference proteome</keyword>
<dbReference type="EMBL" id="MWQN01000001">
    <property type="protein sequence ID" value="OPC82702.1"/>
    <property type="molecule type" value="Genomic_DNA"/>
</dbReference>
<feature type="transmembrane region" description="Helical" evidence="1">
    <location>
        <begin position="60"/>
        <end position="81"/>
    </location>
</feature>
<keyword evidence="1" id="KW-0812">Transmembrane</keyword>
<feature type="transmembrane region" description="Helical" evidence="1">
    <location>
        <begin position="20"/>
        <end position="40"/>
    </location>
</feature>
<comment type="caution">
    <text evidence="2">The sequence shown here is derived from an EMBL/GenBank/DDBJ whole genome shotgun (WGS) entry which is preliminary data.</text>
</comment>